<evidence type="ECO:0000256" key="2">
    <source>
        <dbReference type="ARBA" id="ARBA00004481"/>
    </source>
</evidence>
<dbReference type="InterPro" id="IPR011992">
    <property type="entry name" value="EF-hand-dom_pair"/>
</dbReference>
<accession>A0ABQ7JBG6</accession>
<dbReference type="Gene3D" id="1.10.268.20">
    <property type="match status" value="1"/>
</dbReference>
<comment type="subcellular location">
    <subcellularLocation>
        <location evidence="1">Cell membrane</location>
        <topology evidence="1">Peripheral membrane protein</topology>
        <orientation evidence="1">Cytoplasmic side</orientation>
    </subcellularLocation>
    <subcellularLocation>
        <location evidence="2">Endosome membrane</location>
        <topology evidence="2">Peripheral membrane protein</topology>
    </subcellularLocation>
</comment>
<keyword evidence="5" id="KW-0547">Nucleotide-binding</keyword>
<comment type="caution">
    <text evidence="12">The sequence shown here is derived from an EMBL/GenBank/DDBJ whole genome shotgun (WGS) entry which is preliminary data.</text>
</comment>
<evidence type="ECO:0000256" key="1">
    <source>
        <dbReference type="ARBA" id="ARBA00004413"/>
    </source>
</evidence>
<evidence type="ECO:0000256" key="5">
    <source>
        <dbReference type="ARBA" id="ARBA00022741"/>
    </source>
</evidence>
<dbReference type="Gene3D" id="3.40.50.300">
    <property type="entry name" value="P-loop containing nucleotide triphosphate hydrolases"/>
    <property type="match status" value="1"/>
</dbReference>
<gene>
    <name evidence="12" type="ORF">IE077_000310</name>
</gene>
<dbReference type="SMART" id="SM00027">
    <property type="entry name" value="EH"/>
    <property type="match status" value="1"/>
</dbReference>
<dbReference type="InterPro" id="IPR027417">
    <property type="entry name" value="P-loop_NTPase"/>
</dbReference>
<evidence type="ECO:0000256" key="4">
    <source>
        <dbReference type="ARBA" id="ARBA00022723"/>
    </source>
</evidence>
<dbReference type="SUPFAM" id="SSF52540">
    <property type="entry name" value="P-loop containing nucleoside triphosphate hydrolases"/>
    <property type="match status" value="1"/>
</dbReference>
<proteinExistence type="predicted"/>
<dbReference type="SUPFAM" id="SSF47473">
    <property type="entry name" value="EF-hand"/>
    <property type="match status" value="1"/>
</dbReference>
<keyword evidence="3" id="KW-1003">Cell membrane</keyword>
<evidence type="ECO:0000256" key="6">
    <source>
        <dbReference type="ARBA" id="ARBA00022753"/>
    </source>
</evidence>
<dbReference type="Pfam" id="PF16880">
    <property type="entry name" value="EHD_N"/>
    <property type="match status" value="1"/>
</dbReference>
<evidence type="ECO:0000256" key="7">
    <source>
        <dbReference type="ARBA" id="ARBA00022837"/>
    </source>
</evidence>
<dbReference type="PANTHER" id="PTHR11216">
    <property type="entry name" value="EH DOMAIN"/>
    <property type="match status" value="1"/>
</dbReference>
<dbReference type="InterPro" id="IPR040990">
    <property type="entry name" value="DUF5600"/>
</dbReference>
<dbReference type="InterPro" id="IPR030381">
    <property type="entry name" value="G_DYNAMIN_dom"/>
</dbReference>
<dbReference type="Pfam" id="PF00350">
    <property type="entry name" value="Dynamin_N"/>
    <property type="match status" value="1"/>
</dbReference>
<dbReference type="EMBL" id="JADAQX010000197">
    <property type="protein sequence ID" value="KAF8821299.1"/>
    <property type="molecule type" value="Genomic_DNA"/>
</dbReference>
<dbReference type="InterPro" id="IPR045063">
    <property type="entry name" value="Dynamin_N"/>
</dbReference>
<dbReference type="InterPro" id="IPR000261">
    <property type="entry name" value="EH_dom"/>
</dbReference>
<keyword evidence="6" id="KW-0967">Endosome</keyword>
<keyword evidence="8" id="KW-0472">Membrane</keyword>
<dbReference type="Pfam" id="PF12763">
    <property type="entry name" value="EH"/>
    <property type="match status" value="1"/>
</dbReference>
<dbReference type="InterPro" id="IPR002048">
    <property type="entry name" value="EF_hand_dom"/>
</dbReference>
<feature type="domain" description="EH" evidence="9">
    <location>
        <begin position="437"/>
        <end position="526"/>
    </location>
</feature>
<dbReference type="PROSITE" id="PS50031">
    <property type="entry name" value="EH"/>
    <property type="match status" value="1"/>
</dbReference>
<evidence type="ECO:0000259" key="9">
    <source>
        <dbReference type="PROSITE" id="PS50031"/>
    </source>
</evidence>
<evidence type="ECO:0000259" key="11">
    <source>
        <dbReference type="PROSITE" id="PS51718"/>
    </source>
</evidence>
<dbReference type="Pfam" id="PF18150">
    <property type="entry name" value="DUF5600"/>
    <property type="match status" value="1"/>
</dbReference>
<evidence type="ECO:0000256" key="8">
    <source>
        <dbReference type="ARBA" id="ARBA00023136"/>
    </source>
</evidence>
<evidence type="ECO:0000313" key="12">
    <source>
        <dbReference type="EMBL" id="KAF8821299.1"/>
    </source>
</evidence>
<dbReference type="PROSITE" id="PS50222">
    <property type="entry name" value="EF_HAND_2"/>
    <property type="match status" value="1"/>
</dbReference>
<keyword evidence="13" id="KW-1185">Reference proteome</keyword>
<name>A0ABQ7JBG6_9APIC</name>
<keyword evidence="4" id="KW-0479">Metal-binding</keyword>
<evidence type="ECO:0000256" key="3">
    <source>
        <dbReference type="ARBA" id="ARBA00022475"/>
    </source>
</evidence>
<dbReference type="Gene3D" id="1.10.238.10">
    <property type="entry name" value="EF-hand"/>
    <property type="match status" value="1"/>
</dbReference>
<dbReference type="PANTHER" id="PTHR11216:SF31">
    <property type="entry name" value="AT21416P"/>
    <property type="match status" value="1"/>
</dbReference>
<protein>
    <submittedName>
        <fullName evidence="12">Sarcalumenin/eps15 family protein</fullName>
    </submittedName>
</protein>
<feature type="domain" description="Dynamin-type G" evidence="11">
    <location>
        <begin position="51"/>
        <end position="281"/>
    </location>
</feature>
<sequence>MMRKKKGPEDLESCVSVLASMQQIYNSSMYPLEQKFFFSKFYSPLLSEGDFDARPMILLLGQYSTGKTTFIRHILERDYNGQLIGPEPTTDRFTAVEYGKVDQLIYGNAAAADGKSPYFPLSDFGNDFLSRFVVSQVPVPILQGVTLIDTPGILSGSKQTSRGYEFESVVKWFAERADLILLFFDAYKLDISDEFQRCIGVLRNHESKIRILLNKADAMANRQLLRVFGALMWSLGKVVNSPEVMRVYVGSFWDQPLKNNDNRQLFEEEANDLFSDIALLPRSSSLRKLNDFVKRMRTIKCHALLLTHLRKQIPLFGKESKKKLLIDKLKDHYETVANENGISIGDFPPLATMQAKLTALDWNTIPKLDSKAISNLDQALSVNMPKYMNILVKDAAKEPLLKQSGSIVDTSSSPFFKLKGSSRAQWEMNEALKSPIDADKYKNDFEALPLDGQNRVYGTAGKADLIKSRLPASVLHRIWNLADVTHDGYLDFYEYCLARHLIDVKLAGGELPTSLPPHLLQFVEDKMQTFQVDEMEERNSLGSTNYE</sequence>
<dbReference type="CDD" id="cd00052">
    <property type="entry name" value="EH"/>
    <property type="match status" value="1"/>
</dbReference>
<dbReference type="InterPro" id="IPR031692">
    <property type="entry name" value="EHD_N"/>
</dbReference>
<evidence type="ECO:0000313" key="13">
    <source>
        <dbReference type="Proteomes" id="UP000823046"/>
    </source>
</evidence>
<feature type="domain" description="EF-hand" evidence="10">
    <location>
        <begin position="470"/>
        <end position="505"/>
    </location>
</feature>
<dbReference type="CDD" id="cd09913">
    <property type="entry name" value="EHD"/>
    <property type="match status" value="1"/>
</dbReference>
<dbReference type="PROSITE" id="PS51718">
    <property type="entry name" value="G_DYNAMIN_2"/>
    <property type="match status" value="1"/>
</dbReference>
<evidence type="ECO:0000259" key="10">
    <source>
        <dbReference type="PROSITE" id="PS50222"/>
    </source>
</evidence>
<organism evidence="12 13">
    <name type="scientific">Cardiosporidium cionae</name>
    <dbReference type="NCBI Taxonomy" id="476202"/>
    <lineage>
        <taxon>Eukaryota</taxon>
        <taxon>Sar</taxon>
        <taxon>Alveolata</taxon>
        <taxon>Apicomplexa</taxon>
        <taxon>Aconoidasida</taxon>
        <taxon>Nephromycida</taxon>
        <taxon>Cardiosporidium</taxon>
    </lineage>
</organism>
<keyword evidence="7" id="KW-0106">Calcium</keyword>
<dbReference type="Proteomes" id="UP000823046">
    <property type="component" value="Unassembled WGS sequence"/>
</dbReference>
<reference evidence="12 13" key="1">
    <citation type="journal article" date="2020" name="bioRxiv">
        <title>Metabolic contributions of an alphaproteobacterial endosymbiont in the apicomplexan Cardiosporidium cionae.</title>
        <authorList>
            <person name="Hunter E.S."/>
            <person name="Paight C.J."/>
            <person name="Lane C.E."/>
        </authorList>
    </citation>
    <scope>NUCLEOTIDE SEQUENCE [LARGE SCALE GENOMIC DNA]</scope>
    <source>
        <strain evidence="12">ESH_2018</strain>
    </source>
</reference>